<evidence type="ECO:0000256" key="3">
    <source>
        <dbReference type="ARBA" id="ARBA00023125"/>
    </source>
</evidence>
<keyword evidence="5" id="KW-0539">Nucleus</keyword>
<evidence type="ECO:0000256" key="2">
    <source>
        <dbReference type="ARBA" id="ARBA00023015"/>
    </source>
</evidence>
<dbReference type="GeneID" id="2871513"/>
<dbReference type="OMA" id="EYRFSNC"/>
<dbReference type="InterPro" id="IPR050987">
    <property type="entry name" value="AtrR-like"/>
</dbReference>
<reference evidence="10" key="1">
    <citation type="journal article" date="2005" name="Nature">
        <title>Sequencing of Aspergillus nidulans and comparative analysis with A. fumigatus and A. oryzae.</title>
        <authorList>
            <person name="Galagan J.E."/>
            <person name="Calvo S.E."/>
            <person name="Cuomo C."/>
            <person name="Ma L.J."/>
            <person name="Wortman J.R."/>
            <person name="Batzoglou S."/>
            <person name="Lee S.I."/>
            <person name="Basturkmen M."/>
            <person name="Spevak C.C."/>
            <person name="Clutterbuck J."/>
            <person name="Kapitonov V."/>
            <person name="Jurka J."/>
            <person name="Scazzocchio C."/>
            <person name="Farman M."/>
            <person name="Butler J."/>
            <person name="Purcell S."/>
            <person name="Harris S."/>
            <person name="Braus G.H."/>
            <person name="Draht O."/>
            <person name="Busch S."/>
            <person name="D'Enfert C."/>
            <person name="Bouchier C."/>
            <person name="Goldman G.H."/>
            <person name="Bell-Pedersen D."/>
            <person name="Griffiths-Jones S."/>
            <person name="Doonan J.H."/>
            <person name="Yu J."/>
            <person name="Vienken K."/>
            <person name="Pain A."/>
            <person name="Freitag M."/>
            <person name="Selker E.U."/>
            <person name="Archer D.B."/>
            <person name="Penalva M.A."/>
            <person name="Oakley B.R."/>
            <person name="Momany M."/>
            <person name="Tanaka T."/>
            <person name="Kumagai T."/>
            <person name="Asai K."/>
            <person name="Machida M."/>
            <person name="Nierman W.C."/>
            <person name="Denning D.W."/>
            <person name="Caddick M."/>
            <person name="Hynes M."/>
            <person name="Paoletti M."/>
            <person name="Fischer R."/>
            <person name="Miller B."/>
            <person name="Dyer P."/>
            <person name="Sachs M.S."/>
            <person name="Osmani S.A."/>
            <person name="Birren B.W."/>
        </authorList>
    </citation>
    <scope>NUCLEOTIDE SEQUENCE [LARGE SCALE GENOMIC DNA]</scope>
    <source>
        <strain evidence="10">FGSC A4 / ATCC 38163 / CBS 112.46 / NRRL 194 / M139</strain>
    </source>
</reference>
<dbReference type="KEGG" id="ani:ANIA_05220"/>
<keyword evidence="7" id="KW-0472">Membrane</keyword>
<name>C8VF97_EMENI</name>
<keyword evidence="7" id="KW-0812">Transmembrane</keyword>
<feature type="compositionally biased region" description="Polar residues" evidence="6">
    <location>
        <begin position="792"/>
        <end position="818"/>
    </location>
</feature>
<accession>C8VF97</accession>
<dbReference type="GO" id="GO:0005634">
    <property type="term" value="C:nucleus"/>
    <property type="evidence" value="ECO:0000318"/>
    <property type="project" value="GO_Central"/>
</dbReference>
<keyword evidence="10" id="KW-1185">Reference proteome</keyword>
<protein>
    <submittedName>
        <fullName evidence="9">Zn(II)2Cys6 transcription factor (Eurofung)</fullName>
    </submittedName>
</protein>
<keyword evidence="7" id="KW-1133">Transmembrane helix</keyword>
<dbReference type="Gene3D" id="4.10.240.10">
    <property type="entry name" value="Zn(2)-C6 fungal-type DNA-binding domain"/>
    <property type="match status" value="1"/>
</dbReference>
<evidence type="ECO:0000256" key="7">
    <source>
        <dbReference type="SAM" id="Phobius"/>
    </source>
</evidence>
<dbReference type="SUPFAM" id="SSF57701">
    <property type="entry name" value="Zn2/Cys6 DNA-binding domain"/>
    <property type="match status" value="1"/>
</dbReference>
<dbReference type="GO" id="GO:0000981">
    <property type="term" value="F:DNA-binding transcription factor activity, RNA polymerase II-specific"/>
    <property type="evidence" value="ECO:0000318"/>
    <property type="project" value="GO_Central"/>
</dbReference>
<evidence type="ECO:0000256" key="4">
    <source>
        <dbReference type="ARBA" id="ARBA00023163"/>
    </source>
</evidence>
<organism evidence="9 10">
    <name type="scientific">Emericella nidulans (strain FGSC A4 / ATCC 38163 / CBS 112.46 / NRRL 194 / M139)</name>
    <name type="common">Aspergillus nidulans</name>
    <dbReference type="NCBI Taxonomy" id="227321"/>
    <lineage>
        <taxon>Eukaryota</taxon>
        <taxon>Fungi</taxon>
        <taxon>Dikarya</taxon>
        <taxon>Ascomycota</taxon>
        <taxon>Pezizomycotina</taxon>
        <taxon>Eurotiomycetes</taxon>
        <taxon>Eurotiomycetidae</taxon>
        <taxon>Eurotiales</taxon>
        <taxon>Aspergillaceae</taxon>
        <taxon>Aspergillus</taxon>
        <taxon>Aspergillus subgen. Nidulantes</taxon>
    </lineage>
</organism>
<feature type="transmembrane region" description="Helical" evidence="7">
    <location>
        <begin position="594"/>
        <end position="615"/>
    </location>
</feature>
<dbReference type="PANTHER" id="PTHR46910:SF2">
    <property type="entry name" value="ZN(II)2CYS6 TRANSCRIPTION FACTOR (EUROFUNG)"/>
    <property type="match status" value="1"/>
</dbReference>
<feature type="compositionally biased region" description="Acidic residues" evidence="6">
    <location>
        <begin position="104"/>
        <end position="121"/>
    </location>
</feature>
<dbReference type="RefSeq" id="XP_050468166.1">
    <property type="nucleotide sequence ID" value="XM_050612222.1"/>
</dbReference>
<feature type="region of interest" description="Disordered" evidence="6">
    <location>
        <begin position="743"/>
        <end position="818"/>
    </location>
</feature>
<dbReference type="HOGENOM" id="CLU_011099_0_1_1"/>
<dbReference type="eggNOG" id="KOG4389">
    <property type="taxonomic scope" value="Eukaryota"/>
</dbReference>
<feature type="region of interest" description="Disordered" evidence="6">
    <location>
        <begin position="671"/>
        <end position="718"/>
    </location>
</feature>
<evidence type="ECO:0000313" key="9">
    <source>
        <dbReference type="EMBL" id="CBF81108.1"/>
    </source>
</evidence>
<evidence type="ECO:0000313" key="10">
    <source>
        <dbReference type="Proteomes" id="UP000000560"/>
    </source>
</evidence>
<feature type="region of interest" description="Disordered" evidence="6">
    <location>
        <begin position="923"/>
        <end position="956"/>
    </location>
</feature>
<dbReference type="InParanoid" id="C8VF97"/>
<dbReference type="InterPro" id="IPR007219">
    <property type="entry name" value="XnlR_reg_dom"/>
</dbReference>
<dbReference type="PANTHER" id="PTHR46910">
    <property type="entry name" value="TRANSCRIPTION FACTOR PDR1"/>
    <property type="match status" value="1"/>
</dbReference>
<dbReference type="Proteomes" id="UP000000560">
    <property type="component" value="Chromosome V"/>
</dbReference>
<feature type="region of interest" description="Disordered" evidence="6">
    <location>
        <begin position="1"/>
        <end position="30"/>
    </location>
</feature>
<dbReference type="CDD" id="cd00067">
    <property type="entry name" value="GAL4"/>
    <property type="match status" value="1"/>
</dbReference>
<evidence type="ECO:0000259" key="8">
    <source>
        <dbReference type="PROSITE" id="PS50048"/>
    </source>
</evidence>
<proteinExistence type="predicted"/>
<dbReference type="Pfam" id="PF04082">
    <property type="entry name" value="Fungal_trans"/>
    <property type="match status" value="1"/>
</dbReference>
<dbReference type="PROSITE" id="PS50048">
    <property type="entry name" value="ZN2_CY6_FUNGAL_2"/>
    <property type="match status" value="1"/>
</dbReference>
<keyword evidence="4" id="KW-0804">Transcription</keyword>
<keyword evidence="1" id="KW-0479">Metal-binding</keyword>
<dbReference type="InterPro" id="IPR001138">
    <property type="entry name" value="Zn2Cys6_DnaBD"/>
</dbReference>
<keyword evidence="3" id="KW-0238">DNA-binding</keyword>
<sequence>MQLSMSTASLGPAPISNMHETAPSRNGHGFRFQGRKPLACETCYKRKVKCEFDESAGSCIQCMRRNLHCKVSKGNKHKRSCYVKSLEERLRKTESLLRAAGIAVEEDHDAEDGSSVDDDDSLSSNHHDSGREAESRSMTGRATGEKGLFKSGNPEQSFNSNALAKFYRRRRPTAKNTPPVYRAEKGYSMYHGRCSPLSLLTREGMEWIKTKSGESNSLDSLLSNSNFDSPWAYWRPDVFYDVFASKVFKPLPPRAEVFSLLQEYFRTLNLIFPLYHEKTFMELVEWQYTQQTCDDAARWASINIILALAYEYRYSNSQKAERDREKAWLYYKNALSVFPELVLRRTDLLSVQALLGMAIFLRGNSGSQATMPVVTAAIRASHRMGLHREIHRPYLSRLEQQQRKNVFWIAYIIDQSISIRLGSAPTQQLDDYDVDFPSDDTEGLMLVGNKTVFPQLCRISVIRSRTYKHFYSARALEDKSTADICEMVHKLDAELQDWRRESQFDTSLKQRGSGQDFLVGFASASLFLLYNNTLMMIHRIPTLINFVYQSRAERIPELDLRLILNQSSSSAILCVQAARDILNLINHLPWGDVAWIWSLLYYIFLAVMTVFVNILRNSQQPASKDDLKSLNMAATFFTTLVPADGPCNYVRFMTRMSTAFERIARTVLERDQKTVRPGPDPLVKAKASKSRAANNSRSQPPPHTLPQHQSSSASASATTTVNIPNLEGLPPINSSGYVVIESPIISPDQSPPPPSNPTSSTNTKPTYSSQPQPQTHASNPSSVPQYQYPPTLHSQQHSFAPSTIPTDTTTSFPLPTLEESSVTTSLPASFPYPFSQTRPEPWQIPLTAEWEFGFEGQFLGMGMSMGMGAGMGNGMGMNNIFQQQVYAFQDPTHGLGSGSMSMGSAAANVPMPNTMVSTPLMEYGYGDRNQSNGTAGGRSDGAGPAPTPGLQSHQPMWFGNAF</sequence>
<dbReference type="CDD" id="cd12148">
    <property type="entry name" value="fungal_TF_MHR"/>
    <property type="match status" value="1"/>
</dbReference>
<feature type="compositionally biased region" description="Basic and acidic residues" evidence="6">
    <location>
        <begin position="125"/>
        <end position="135"/>
    </location>
</feature>
<feature type="compositionally biased region" description="Low complexity" evidence="6">
    <location>
        <begin position="757"/>
        <end position="769"/>
    </location>
</feature>
<dbReference type="GO" id="GO:0045944">
    <property type="term" value="P:positive regulation of transcription by RNA polymerase II"/>
    <property type="evidence" value="ECO:0000318"/>
    <property type="project" value="GO_Central"/>
</dbReference>
<dbReference type="GO" id="GO:0043565">
    <property type="term" value="F:sequence-specific DNA binding"/>
    <property type="evidence" value="ECO:0000318"/>
    <property type="project" value="GO_Central"/>
</dbReference>
<gene>
    <name evidence="9" type="ORF">ANIA_05220</name>
</gene>
<dbReference type="EMBL" id="BN001305">
    <property type="protein sequence ID" value="CBF81108.1"/>
    <property type="molecule type" value="Genomic_DNA"/>
</dbReference>
<reference evidence="10" key="2">
    <citation type="journal article" date="2009" name="Fungal Genet. Biol.">
        <title>The 2008 update of the Aspergillus nidulans genome annotation: a community effort.</title>
        <authorList>
            <person name="Wortman J.R."/>
            <person name="Gilsenan J.M."/>
            <person name="Joardar V."/>
            <person name="Deegan J."/>
            <person name="Clutterbuck J."/>
            <person name="Andersen M.R."/>
            <person name="Archer D."/>
            <person name="Bencina M."/>
            <person name="Braus G."/>
            <person name="Coutinho P."/>
            <person name="von Dohren H."/>
            <person name="Doonan J."/>
            <person name="Driessen A.J."/>
            <person name="Durek P."/>
            <person name="Espeso E."/>
            <person name="Fekete E."/>
            <person name="Flipphi M."/>
            <person name="Estrada C.G."/>
            <person name="Geysens S."/>
            <person name="Goldman G."/>
            <person name="de Groot P.W."/>
            <person name="Hansen K."/>
            <person name="Harris S.D."/>
            <person name="Heinekamp T."/>
            <person name="Helmstaedt K."/>
            <person name="Henrissat B."/>
            <person name="Hofmann G."/>
            <person name="Homan T."/>
            <person name="Horio T."/>
            <person name="Horiuchi H."/>
            <person name="James S."/>
            <person name="Jones M."/>
            <person name="Karaffa L."/>
            <person name="Karanyi Z."/>
            <person name="Kato M."/>
            <person name="Keller N."/>
            <person name="Kelly D.E."/>
            <person name="Kiel J.A."/>
            <person name="Kim J.M."/>
            <person name="van der Klei I.J."/>
            <person name="Klis F.M."/>
            <person name="Kovalchuk A."/>
            <person name="Krasevec N."/>
            <person name="Kubicek C.P."/>
            <person name="Liu B."/>
            <person name="Maccabe A."/>
            <person name="Meyer V."/>
            <person name="Mirabito P."/>
            <person name="Miskei M."/>
            <person name="Mos M."/>
            <person name="Mullins J."/>
            <person name="Nelson D.R."/>
            <person name="Nielsen J."/>
            <person name="Oakley B.R."/>
            <person name="Osmani S.A."/>
            <person name="Pakula T."/>
            <person name="Paszewski A."/>
            <person name="Paulsen I."/>
            <person name="Pilsyk S."/>
            <person name="Pocsi I."/>
            <person name="Punt P.J."/>
            <person name="Ram A.F."/>
            <person name="Ren Q."/>
            <person name="Robellet X."/>
            <person name="Robson G."/>
            <person name="Seiboth B."/>
            <person name="van Solingen P."/>
            <person name="Specht T."/>
            <person name="Sun J."/>
            <person name="Taheri-Talesh N."/>
            <person name="Takeshita N."/>
            <person name="Ussery D."/>
            <person name="vanKuyk P.A."/>
            <person name="Visser H."/>
            <person name="van de Vondervoort P.J."/>
            <person name="de Vries R.P."/>
            <person name="Walton J."/>
            <person name="Xiang X."/>
            <person name="Xiong Y."/>
            <person name="Zeng A.P."/>
            <person name="Brandt B.W."/>
            <person name="Cornell M.J."/>
            <person name="van den Hondel C.A."/>
            <person name="Visser J."/>
            <person name="Oliver S.G."/>
            <person name="Turner G."/>
        </authorList>
    </citation>
    <scope>GENOME REANNOTATION</scope>
    <source>
        <strain evidence="10">FGSC A4 / ATCC 38163 / CBS 112.46 / NRRL 194 / M139</strain>
    </source>
</reference>
<dbReference type="GO" id="GO:0006351">
    <property type="term" value="P:DNA-templated transcription"/>
    <property type="evidence" value="ECO:0007669"/>
    <property type="project" value="InterPro"/>
</dbReference>
<feature type="region of interest" description="Disordered" evidence="6">
    <location>
        <begin position="102"/>
        <end position="157"/>
    </location>
</feature>
<feature type="domain" description="Zn(2)-C6 fungal-type" evidence="8">
    <location>
        <begin position="39"/>
        <end position="71"/>
    </location>
</feature>
<dbReference type="VEuPathDB" id="FungiDB:AN5220"/>
<dbReference type="AlphaFoldDB" id="C8VF97"/>
<dbReference type="OrthoDB" id="2123952at2759"/>
<evidence type="ECO:0000256" key="6">
    <source>
        <dbReference type="SAM" id="MobiDB-lite"/>
    </source>
</evidence>
<dbReference type="SMART" id="SM00066">
    <property type="entry name" value="GAL4"/>
    <property type="match status" value="1"/>
</dbReference>
<feature type="compositionally biased region" description="Polar residues" evidence="6">
    <location>
        <begin position="770"/>
        <end position="785"/>
    </location>
</feature>
<evidence type="ECO:0000256" key="5">
    <source>
        <dbReference type="ARBA" id="ARBA00023242"/>
    </source>
</evidence>
<dbReference type="GO" id="GO:0008270">
    <property type="term" value="F:zinc ion binding"/>
    <property type="evidence" value="ECO:0007669"/>
    <property type="project" value="InterPro"/>
</dbReference>
<dbReference type="Pfam" id="PF00172">
    <property type="entry name" value="Zn_clus"/>
    <property type="match status" value="1"/>
</dbReference>
<dbReference type="InterPro" id="IPR036864">
    <property type="entry name" value="Zn2-C6_fun-type_DNA-bd_sf"/>
</dbReference>
<evidence type="ECO:0000256" key="1">
    <source>
        <dbReference type="ARBA" id="ARBA00022723"/>
    </source>
</evidence>
<dbReference type="SMART" id="SM00906">
    <property type="entry name" value="Fungal_trans"/>
    <property type="match status" value="1"/>
</dbReference>
<keyword evidence="2" id="KW-0805">Transcription regulation</keyword>